<keyword evidence="3" id="KW-1185">Reference proteome</keyword>
<evidence type="ECO:0000313" key="3">
    <source>
        <dbReference type="Proteomes" id="UP000598174"/>
    </source>
</evidence>
<dbReference type="Proteomes" id="UP000598174">
    <property type="component" value="Unassembled WGS sequence"/>
</dbReference>
<gene>
    <name evidence="2" type="ORF">Afe05nite_48650</name>
</gene>
<dbReference type="Gene3D" id="3.40.50.300">
    <property type="entry name" value="P-loop containing nucleotide triphosphate hydrolases"/>
    <property type="match status" value="1"/>
</dbReference>
<dbReference type="RefSeq" id="WP_203819478.1">
    <property type="nucleotide sequence ID" value="NZ_BAAABP010000063.1"/>
</dbReference>
<name>A0A919J311_9ACTN</name>
<dbReference type="GO" id="GO:0002098">
    <property type="term" value="P:tRNA wobble uridine modification"/>
    <property type="evidence" value="ECO:0007669"/>
    <property type="project" value="TreeGrafter"/>
</dbReference>
<dbReference type="GO" id="GO:0005737">
    <property type="term" value="C:cytoplasm"/>
    <property type="evidence" value="ECO:0007669"/>
    <property type="project" value="TreeGrafter"/>
</dbReference>
<dbReference type="AlphaFoldDB" id="A0A919J311"/>
<dbReference type="GO" id="GO:0030488">
    <property type="term" value="P:tRNA methylation"/>
    <property type="evidence" value="ECO:0007669"/>
    <property type="project" value="TreeGrafter"/>
</dbReference>
<comment type="caution">
    <text evidence="2">The sequence shown here is derived from an EMBL/GenBank/DDBJ whole genome shotgun (WGS) entry which is preliminary data.</text>
</comment>
<dbReference type="InterPro" id="IPR006073">
    <property type="entry name" value="GTP-bd"/>
</dbReference>
<dbReference type="PANTHER" id="PTHR42714:SF2">
    <property type="entry name" value="TRNA MODIFICATION GTPASE GTPBP3, MITOCHONDRIAL"/>
    <property type="match status" value="1"/>
</dbReference>
<reference evidence="2" key="1">
    <citation type="submission" date="2021-01" db="EMBL/GenBank/DDBJ databases">
        <title>Whole genome shotgun sequence of Actinoplanes ferrugineus NBRC 15555.</title>
        <authorList>
            <person name="Komaki H."/>
            <person name="Tamura T."/>
        </authorList>
    </citation>
    <scope>NUCLEOTIDE SEQUENCE</scope>
    <source>
        <strain evidence="2">NBRC 15555</strain>
    </source>
</reference>
<evidence type="ECO:0000313" key="2">
    <source>
        <dbReference type="EMBL" id="GIE13025.1"/>
    </source>
</evidence>
<dbReference type="GO" id="GO:0005525">
    <property type="term" value="F:GTP binding"/>
    <property type="evidence" value="ECO:0007669"/>
    <property type="project" value="InterPro"/>
</dbReference>
<dbReference type="InterPro" id="IPR027417">
    <property type="entry name" value="P-loop_NTPase"/>
</dbReference>
<organism evidence="2 3">
    <name type="scientific">Paractinoplanes ferrugineus</name>
    <dbReference type="NCBI Taxonomy" id="113564"/>
    <lineage>
        <taxon>Bacteria</taxon>
        <taxon>Bacillati</taxon>
        <taxon>Actinomycetota</taxon>
        <taxon>Actinomycetes</taxon>
        <taxon>Micromonosporales</taxon>
        <taxon>Micromonosporaceae</taxon>
        <taxon>Paractinoplanes</taxon>
    </lineage>
</organism>
<dbReference type="Pfam" id="PF01926">
    <property type="entry name" value="MMR_HSR1"/>
    <property type="match status" value="1"/>
</dbReference>
<proteinExistence type="predicted"/>
<accession>A0A919J311</accession>
<dbReference type="SUPFAM" id="SSF52540">
    <property type="entry name" value="P-loop containing nucleoside triphosphate hydrolases"/>
    <property type="match status" value="1"/>
</dbReference>
<dbReference type="CDD" id="cd00882">
    <property type="entry name" value="Ras_like_GTPase"/>
    <property type="match status" value="1"/>
</dbReference>
<dbReference type="PANTHER" id="PTHR42714">
    <property type="entry name" value="TRNA MODIFICATION GTPASE GTPBP3"/>
    <property type="match status" value="1"/>
</dbReference>
<evidence type="ECO:0000259" key="1">
    <source>
        <dbReference type="Pfam" id="PF01926"/>
    </source>
</evidence>
<sequence length="363" mass="39372">MDDSQLTRLLRDALGDEPALNIMIVGKTGAGKSTLLNTLFGREVAAVGTGKPVTKTITGYQLPGSSVTIYDTPGLELGRDRVSVEAEFRMFARRLQGGDPNERLHFVLYCVRAGDDRFEQFEQTLVATLATIAPTFLALTQCPHPGDERVRTFAGFLKDLELPVVSGVPFLTLARPMTFGPVELPPFGLDDLVERIAAVLPAAARKTLVTHQRISLEIKVAEAGKVVAAGAAAAAGAAMTEFDPQGRLVLAAQLGMLARLTAVFGLTAERDPWAESGMWLKSLLRFGLDYLARPHLLLVRVLPVVGRRFRGAEAQKQTERLGESYASACADIVRRRHSGESVRDDEVSRLLRRAIQAGTPVMT</sequence>
<protein>
    <submittedName>
        <fullName evidence="2">GTPase</fullName>
    </submittedName>
</protein>
<dbReference type="EMBL" id="BOMM01000046">
    <property type="protein sequence ID" value="GIE13025.1"/>
    <property type="molecule type" value="Genomic_DNA"/>
</dbReference>
<feature type="domain" description="G" evidence="1">
    <location>
        <begin position="22"/>
        <end position="129"/>
    </location>
</feature>